<name>A0A8S3U4M8_MYTED</name>
<dbReference type="Proteomes" id="UP000683360">
    <property type="component" value="Unassembled WGS sequence"/>
</dbReference>
<dbReference type="OrthoDB" id="10622169at2759"/>
<gene>
    <name evidence="1" type="ORF">MEDL_48138</name>
</gene>
<proteinExistence type="predicted"/>
<organism evidence="1 2">
    <name type="scientific">Mytilus edulis</name>
    <name type="common">Blue mussel</name>
    <dbReference type="NCBI Taxonomy" id="6550"/>
    <lineage>
        <taxon>Eukaryota</taxon>
        <taxon>Metazoa</taxon>
        <taxon>Spiralia</taxon>
        <taxon>Lophotrochozoa</taxon>
        <taxon>Mollusca</taxon>
        <taxon>Bivalvia</taxon>
        <taxon>Autobranchia</taxon>
        <taxon>Pteriomorphia</taxon>
        <taxon>Mytilida</taxon>
        <taxon>Mytiloidea</taxon>
        <taxon>Mytilidae</taxon>
        <taxon>Mytilinae</taxon>
        <taxon>Mytilus</taxon>
    </lineage>
</organism>
<protein>
    <submittedName>
        <fullName evidence="1">Uncharacterized protein</fullName>
    </submittedName>
</protein>
<sequence length="166" mass="18815">MTNTANGDFKRQLTQEMKSSVSLQCKITSSILDENKALKQITKDKNEKDEKQFEVKSAEKKCLLLHLQSSREIFRSVESLWYAINSLLKRIVKAGEIDTSVENTMSIKLALTSPVTDVQTTVADRTDFTPFKNTQLLYVEWTLSCPSKWNVALISSNIQDNLSSFS</sequence>
<dbReference type="AlphaFoldDB" id="A0A8S3U4M8"/>
<reference evidence="1" key="1">
    <citation type="submission" date="2021-03" db="EMBL/GenBank/DDBJ databases">
        <authorList>
            <person name="Bekaert M."/>
        </authorList>
    </citation>
    <scope>NUCLEOTIDE SEQUENCE</scope>
</reference>
<evidence type="ECO:0000313" key="1">
    <source>
        <dbReference type="EMBL" id="CAG2235705.1"/>
    </source>
</evidence>
<evidence type="ECO:0000313" key="2">
    <source>
        <dbReference type="Proteomes" id="UP000683360"/>
    </source>
</evidence>
<keyword evidence="2" id="KW-1185">Reference proteome</keyword>
<accession>A0A8S3U4M8</accession>
<dbReference type="EMBL" id="CAJPWZ010002323">
    <property type="protein sequence ID" value="CAG2235705.1"/>
    <property type="molecule type" value="Genomic_DNA"/>
</dbReference>
<comment type="caution">
    <text evidence="1">The sequence shown here is derived from an EMBL/GenBank/DDBJ whole genome shotgun (WGS) entry which is preliminary data.</text>
</comment>